<protein>
    <submittedName>
        <fullName evidence="2">Uncharacterized protein</fullName>
    </submittedName>
</protein>
<dbReference type="EMBL" id="JAUSZS010000008">
    <property type="protein sequence ID" value="MDQ0937686.1"/>
    <property type="molecule type" value="Genomic_DNA"/>
</dbReference>
<evidence type="ECO:0000313" key="3">
    <source>
        <dbReference type="Proteomes" id="UP001223072"/>
    </source>
</evidence>
<evidence type="ECO:0000313" key="2">
    <source>
        <dbReference type="EMBL" id="MDQ0937686.1"/>
    </source>
</evidence>
<organism evidence="2 3">
    <name type="scientific">Streptomyces turgidiscabies</name>
    <dbReference type="NCBI Taxonomy" id="85558"/>
    <lineage>
        <taxon>Bacteria</taxon>
        <taxon>Bacillati</taxon>
        <taxon>Actinomycetota</taxon>
        <taxon>Actinomycetes</taxon>
        <taxon>Kitasatosporales</taxon>
        <taxon>Streptomycetaceae</taxon>
        <taxon>Streptomyces</taxon>
    </lineage>
</organism>
<accession>A0ABU0S0D9</accession>
<evidence type="ECO:0000256" key="1">
    <source>
        <dbReference type="SAM" id="Phobius"/>
    </source>
</evidence>
<keyword evidence="1" id="KW-0812">Transmembrane</keyword>
<proteinExistence type="predicted"/>
<reference evidence="2 3" key="1">
    <citation type="submission" date="2023-07" db="EMBL/GenBank/DDBJ databases">
        <title>Comparative genomics of wheat-associated soil bacteria to identify genetic determinants of phenazine resistance.</title>
        <authorList>
            <person name="Mouncey N."/>
        </authorList>
    </citation>
    <scope>NUCLEOTIDE SEQUENCE [LARGE SCALE GENOMIC DNA]</scope>
    <source>
        <strain evidence="2 3">W2I16</strain>
    </source>
</reference>
<keyword evidence="3" id="KW-1185">Reference proteome</keyword>
<keyword evidence="1" id="KW-1133">Transmembrane helix</keyword>
<dbReference type="Proteomes" id="UP001223072">
    <property type="component" value="Unassembled WGS sequence"/>
</dbReference>
<comment type="caution">
    <text evidence="2">The sequence shown here is derived from an EMBL/GenBank/DDBJ whole genome shotgun (WGS) entry which is preliminary data.</text>
</comment>
<feature type="transmembrane region" description="Helical" evidence="1">
    <location>
        <begin position="6"/>
        <end position="26"/>
    </location>
</feature>
<name>A0ABU0S0D9_9ACTN</name>
<gene>
    <name evidence="2" type="ORF">QFZ49_007661</name>
</gene>
<sequence>MPHLAAELIGAGATLVAVALLTLASVRSISRRQGTRDQTRAAHGVPSVDRACEAWTGV</sequence>
<keyword evidence="1" id="KW-0472">Membrane</keyword>